<feature type="transmembrane region" description="Helical" evidence="10">
    <location>
        <begin position="739"/>
        <end position="758"/>
    </location>
</feature>
<organism evidence="12 13">
    <name type="scientific">Adineta steineri</name>
    <dbReference type="NCBI Taxonomy" id="433720"/>
    <lineage>
        <taxon>Eukaryota</taxon>
        <taxon>Metazoa</taxon>
        <taxon>Spiralia</taxon>
        <taxon>Gnathifera</taxon>
        <taxon>Rotifera</taxon>
        <taxon>Eurotatoria</taxon>
        <taxon>Bdelloidea</taxon>
        <taxon>Adinetida</taxon>
        <taxon>Adinetidae</taxon>
        <taxon>Adineta</taxon>
    </lineage>
</organism>
<dbReference type="Pfam" id="PF19055">
    <property type="entry name" value="ABC2_membrane_7"/>
    <property type="match status" value="1"/>
</dbReference>
<dbReference type="GO" id="GO:0015562">
    <property type="term" value="F:efflux transmembrane transporter activity"/>
    <property type="evidence" value="ECO:0007669"/>
    <property type="project" value="UniProtKB-ARBA"/>
</dbReference>
<comment type="subcellular location">
    <subcellularLocation>
        <location evidence="1">Membrane</location>
        <topology evidence="1">Multi-pass membrane protein</topology>
    </subcellularLocation>
</comment>
<keyword evidence="4 10" id="KW-0812">Transmembrane</keyword>
<sequence>MTSITISSAAFECADRVVKEFFQAIIRYLIFQTTLINITTTIVPESNNNNPLSDGVIAAIVISSIVASALLGIGSFFIYRYRQTIIEGIRAILHLDNKVEDEEEGEEEEEEKDQWAPNEMNMSPSFRTTSNNLAKKRQSVPDNHMLFGTRDKTEQTPVSLSFHNISYVVKSGNKRRINLPFIGGQTRPKKRSKQVLFDVSGRFESGMNALLGPTGCGKSSLLDVLAARKDPRGLSGRVLVDGLPLPASYKYMVGYIVQDDIISGTLTVRENLIFSANVRLSKSVSMKERRERVDQIITDLGLEACANTRIGTEFSRGVSGGERKRACIGMELVLSPKILFLDEPTTGLDASTAFNVMTCLHQLSRRGCTIIFSIHQPRYSIFKLFDNIILLCKGKCIYQGPPNEVVPYFATHNYQCEKYDNPADFALDVLIEASKTKDSLKKLTKAYLRSPMQARMSELIADLDPNEDEIYDENGERPDKENRPLRSEIFYLAQRTLKNAIRNPQLALSQTINAIIIGFLVGLIFYNMDLTTKHGVPNRLGAIFFIVVSQVFSTVTALEPLLKERVLFIHENVSGYYRTSTFFVAKLICDILPMRIIPSFIFSIIAYFMTGLQRTVSQYFIFLLTIFMSTVFGSAICFLVAACIPVFAVALICVVLVFVVMMVFSGFVVDLTTVFSWISWVQWISAFRYASNILTISEFRHLTFCQTTNGTEVCHLTGEEVLDDRDLAYATDWDLWKHFLALTGMAMFFLILAFIQLIRIKKTK</sequence>
<feature type="transmembrane region" description="Helical" evidence="10">
    <location>
        <begin position="25"/>
        <end position="44"/>
    </location>
</feature>
<feature type="transmembrane region" description="Helical" evidence="10">
    <location>
        <begin position="506"/>
        <end position="528"/>
    </location>
</feature>
<feature type="compositionally biased region" description="Polar residues" evidence="9">
    <location>
        <begin position="120"/>
        <end position="133"/>
    </location>
</feature>
<dbReference type="PANTHER" id="PTHR48041">
    <property type="entry name" value="ABC TRANSPORTER G FAMILY MEMBER 28"/>
    <property type="match status" value="1"/>
</dbReference>
<comment type="similarity">
    <text evidence="2">Belongs to the ABC transporter superfamily. ABCG family. Eye pigment precursor importer (TC 3.A.1.204) subfamily.</text>
</comment>
<keyword evidence="3" id="KW-0813">Transport</keyword>
<evidence type="ECO:0000256" key="9">
    <source>
        <dbReference type="SAM" id="MobiDB-lite"/>
    </source>
</evidence>
<evidence type="ECO:0000256" key="5">
    <source>
        <dbReference type="ARBA" id="ARBA00022741"/>
    </source>
</evidence>
<dbReference type="Pfam" id="PF00005">
    <property type="entry name" value="ABC_tran"/>
    <property type="match status" value="1"/>
</dbReference>
<dbReference type="InterPro" id="IPR013525">
    <property type="entry name" value="ABC2_TM"/>
</dbReference>
<dbReference type="Gene3D" id="3.40.50.300">
    <property type="entry name" value="P-loop containing nucleotide triphosphate hydrolases"/>
    <property type="match status" value="1"/>
</dbReference>
<dbReference type="InterPro" id="IPR017871">
    <property type="entry name" value="ABC_transporter-like_CS"/>
</dbReference>
<gene>
    <name evidence="12" type="ORF">VCS650_LOCUS25767</name>
</gene>
<dbReference type="SUPFAM" id="SSF52540">
    <property type="entry name" value="P-loop containing nucleoside triphosphate hydrolases"/>
    <property type="match status" value="1"/>
</dbReference>
<dbReference type="Proteomes" id="UP000663891">
    <property type="component" value="Unassembled WGS sequence"/>
</dbReference>
<dbReference type="InterPro" id="IPR003593">
    <property type="entry name" value="AAA+_ATPase"/>
</dbReference>
<accession>A0A814WKE6</accession>
<evidence type="ECO:0000256" key="10">
    <source>
        <dbReference type="SAM" id="Phobius"/>
    </source>
</evidence>
<feature type="region of interest" description="Disordered" evidence="9">
    <location>
        <begin position="99"/>
        <end position="138"/>
    </location>
</feature>
<comment type="caution">
    <text evidence="12">The sequence shown here is derived from an EMBL/GenBank/DDBJ whole genome shotgun (WGS) entry which is preliminary data.</text>
</comment>
<dbReference type="FunFam" id="3.40.50.300:FF:000622">
    <property type="entry name" value="ATP-binding cassette sub-family G member 2"/>
    <property type="match status" value="1"/>
</dbReference>
<evidence type="ECO:0000256" key="7">
    <source>
        <dbReference type="ARBA" id="ARBA00022989"/>
    </source>
</evidence>
<feature type="compositionally biased region" description="Acidic residues" evidence="9">
    <location>
        <begin position="99"/>
        <end position="112"/>
    </location>
</feature>
<dbReference type="GO" id="GO:0008514">
    <property type="term" value="F:organic anion transmembrane transporter activity"/>
    <property type="evidence" value="ECO:0007669"/>
    <property type="project" value="UniProtKB-ARBA"/>
</dbReference>
<feature type="transmembrane region" description="Helical" evidence="10">
    <location>
        <begin position="56"/>
        <end position="79"/>
    </location>
</feature>
<reference evidence="12" key="1">
    <citation type="submission" date="2021-02" db="EMBL/GenBank/DDBJ databases">
        <authorList>
            <person name="Nowell W R."/>
        </authorList>
    </citation>
    <scope>NUCLEOTIDE SEQUENCE</scope>
</reference>
<dbReference type="SMART" id="SM00382">
    <property type="entry name" value="AAA"/>
    <property type="match status" value="1"/>
</dbReference>
<dbReference type="PANTHER" id="PTHR48041:SF116">
    <property type="entry name" value="PROTEIN BROWN"/>
    <property type="match status" value="1"/>
</dbReference>
<evidence type="ECO:0000256" key="6">
    <source>
        <dbReference type="ARBA" id="ARBA00022840"/>
    </source>
</evidence>
<keyword evidence="6" id="KW-0067">ATP-binding</keyword>
<keyword evidence="5" id="KW-0547">Nucleotide-binding</keyword>
<dbReference type="CDD" id="cd03213">
    <property type="entry name" value="ABCG_EPDR"/>
    <property type="match status" value="1"/>
</dbReference>
<feature type="transmembrane region" description="Helical" evidence="10">
    <location>
        <begin position="648"/>
        <end position="669"/>
    </location>
</feature>
<evidence type="ECO:0000256" key="3">
    <source>
        <dbReference type="ARBA" id="ARBA00022448"/>
    </source>
</evidence>
<dbReference type="InterPro" id="IPR027417">
    <property type="entry name" value="P-loop_NTPase"/>
</dbReference>
<protein>
    <recommendedName>
        <fullName evidence="11">ABC transporter domain-containing protein</fullName>
    </recommendedName>
</protein>
<feature type="transmembrane region" description="Helical" evidence="10">
    <location>
        <begin position="583"/>
        <end position="608"/>
    </location>
</feature>
<feature type="transmembrane region" description="Helical" evidence="10">
    <location>
        <begin position="540"/>
        <end position="562"/>
    </location>
</feature>
<name>A0A814WKE6_9BILA</name>
<dbReference type="GO" id="GO:0140359">
    <property type="term" value="F:ABC-type transporter activity"/>
    <property type="evidence" value="ECO:0007669"/>
    <property type="project" value="InterPro"/>
</dbReference>
<evidence type="ECO:0000313" key="13">
    <source>
        <dbReference type="Proteomes" id="UP000663891"/>
    </source>
</evidence>
<evidence type="ECO:0000256" key="1">
    <source>
        <dbReference type="ARBA" id="ARBA00004141"/>
    </source>
</evidence>
<dbReference type="InterPro" id="IPR043926">
    <property type="entry name" value="ABCG_dom"/>
</dbReference>
<evidence type="ECO:0000256" key="2">
    <source>
        <dbReference type="ARBA" id="ARBA00005814"/>
    </source>
</evidence>
<dbReference type="PROSITE" id="PS50893">
    <property type="entry name" value="ABC_TRANSPORTER_2"/>
    <property type="match status" value="1"/>
</dbReference>
<evidence type="ECO:0000256" key="4">
    <source>
        <dbReference type="ARBA" id="ARBA00022692"/>
    </source>
</evidence>
<feature type="transmembrane region" description="Helical" evidence="10">
    <location>
        <begin position="620"/>
        <end position="641"/>
    </location>
</feature>
<dbReference type="OrthoDB" id="66620at2759"/>
<keyword evidence="7 10" id="KW-1133">Transmembrane helix</keyword>
<evidence type="ECO:0000313" key="12">
    <source>
        <dbReference type="EMBL" id="CAF1203450.1"/>
    </source>
</evidence>
<dbReference type="AlphaFoldDB" id="A0A814WKE6"/>
<dbReference type="Pfam" id="PF01061">
    <property type="entry name" value="ABC2_membrane"/>
    <property type="match status" value="1"/>
</dbReference>
<dbReference type="EMBL" id="CAJNON010000335">
    <property type="protein sequence ID" value="CAF1203450.1"/>
    <property type="molecule type" value="Genomic_DNA"/>
</dbReference>
<proteinExistence type="inferred from homology"/>
<dbReference type="GO" id="GO:0005524">
    <property type="term" value="F:ATP binding"/>
    <property type="evidence" value="ECO:0007669"/>
    <property type="project" value="UniProtKB-KW"/>
</dbReference>
<evidence type="ECO:0000259" key="11">
    <source>
        <dbReference type="PROSITE" id="PS50893"/>
    </source>
</evidence>
<feature type="domain" description="ABC transporter" evidence="11">
    <location>
        <begin position="174"/>
        <end position="418"/>
    </location>
</feature>
<dbReference type="GO" id="GO:0016324">
    <property type="term" value="C:apical plasma membrane"/>
    <property type="evidence" value="ECO:0007669"/>
    <property type="project" value="UniProtKB-ARBA"/>
</dbReference>
<keyword evidence="8 10" id="KW-0472">Membrane</keyword>
<dbReference type="InterPro" id="IPR003439">
    <property type="entry name" value="ABC_transporter-like_ATP-bd"/>
</dbReference>
<evidence type="ECO:0000256" key="8">
    <source>
        <dbReference type="ARBA" id="ARBA00023136"/>
    </source>
</evidence>
<dbReference type="InterPro" id="IPR050352">
    <property type="entry name" value="ABCG_transporters"/>
</dbReference>
<dbReference type="PROSITE" id="PS00211">
    <property type="entry name" value="ABC_TRANSPORTER_1"/>
    <property type="match status" value="1"/>
</dbReference>
<dbReference type="GO" id="GO:0016887">
    <property type="term" value="F:ATP hydrolysis activity"/>
    <property type="evidence" value="ECO:0007669"/>
    <property type="project" value="InterPro"/>
</dbReference>